<evidence type="ECO:0000259" key="2">
    <source>
        <dbReference type="Pfam" id="PF16099"/>
    </source>
</evidence>
<dbReference type="EMBL" id="GL376625">
    <property type="status" value="NOT_ANNOTATED_CDS"/>
    <property type="molecule type" value="Genomic_DNA"/>
</dbReference>
<dbReference type="Pfam" id="PF16099">
    <property type="entry name" value="RMI1_C"/>
    <property type="match status" value="1"/>
</dbReference>
<reference evidence="3" key="3">
    <citation type="submission" date="2015-02" db="UniProtKB">
        <authorList>
            <consortium name="EnsemblProtists"/>
        </authorList>
    </citation>
    <scope>IDENTIFICATION</scope>
    <source>
        <strain evidence="3">DAOM BR144</strain>
    </source>
</reference>
<dbReference type="GO" id="GO:0000166">
    <property type="term" value="F:nucleotide binding"/>
    <property type="evidence" value="ECO:0007669"/>
    <property type="project" value="InterPro"/>
</dbReference>
<dbReference type="PANTHER" id="PTHR14790">
    <property type="entry name" value="RECQ-MEDIATED GENOME INSTABILITY PROTEIN 1 RMI1"/>
    <property type="match status" value="1"/>
</dbReference>
<feature type="compositionally biased region" description="Polar residues" evidence="1">
    <location>
        <begin position="260"/>
        <end position="269"/>
    </location>
</feature>
<feature type="compositionally biased region" description="Polar residues" evidence="1">
    <location>
        <begin position="244"/>
        <end position="253"/>
    </location>
</feature>
<evidence type="ECO:0000313" key="3">
    <source>
        <dbReference type="EnsemblProtists" id="PYU1_T006027"/>
    </source>
</evidence>
<dbReference type="SMART" id="SM01161">
    <property type="entry name" value="DUF1767"/>
    <property type="match status" value="1"/>
</dbReference>
<name>K3WM35_GLOUD</name>
<dbReference type="STRING" id="431595.K3WM35"/>
<evidence type="ECO:0000313" key="4">
    <source>
        <dbReference type="Proteomes" id="UP000019132"/>
    </source>
</evidence>
<dbReference type="InterPro" id="IPR032199">
    <property type="entry name" value="RMI1_C"/>
</dbReference>
<evidence type="ECO:0000256" key="1">
    <source>
        <dbReference type="SAM" id="MobiDB-lite"/>
    </source>
</evidence>
<protein>
    <recommendedName>
        <fullName evidence="2">RecQ-mediated genome instability protein 1 C-terminal OB-fold domain-containing protein</fullName>
    </recommendedName>
</protein>
<reference evidence="4" key="1">
    <citation type="journal article" date="2010" name="Genome Biol.">
        <title>Genome sequence of the necrotrophic plant pathogen Pythium ultimum reveals original pathogenicity mechanisms and effector repertoire.</title>
        <authorList>
            <person name="Levesque C.A."/>
            <person name="Brouwer H."/>
            <person name="Cano L."/>
            <person name="Hamilton J.P."/>
            <person name="Holt C."/>
            <person name="Huitema E."/>
            <person name="Raffaele S."/>
            <person name="Robideau G.P."/>
            <person name="Thines M."/>
            <person name="Win J."/>
            <person name="Zerillo M.M."/>
            <person name="Beakes G.W."/>
            <person name="Boore J.L."/>
            <person name="Busam D."/>
            <person name="Dumas B."/>
            <person name="Ferriera S."/>
            <person name="Fuerstenberg S.I."/>
            <person name="Gachon C.M."/>
            <person name="Gaulin E."/>
            <person name="Govers F."/>
            <person name="Grenville-Briggs L."/>
            <person name="Horner N."/>
            <person name="Hostetler J."/>
            <person name="Jiang R.H."/>
            <person name="Johnson J."/>
            <person name="Krajaejun T."/>
            <person name="Lin H."/>
            <person name="Meijer H.J."/>
            <person name="Moore B."/>
            <person name="Morris P."/>
            <person name="Phuntmart V."/>
            <person name="Puiu D."/>
            <person name="Shetty J."/>
            <person name="Stajich J.E."/>
            <person name="Tripathy S."/>
            <person name="Wawra S."/>
            <person name="van West P."/>
            <person name="Whitty B.R."/>
            <person name="Coutinho P.M."/>
            <person name="Henrissat B."/>
            <person name="Martin F."/>
            <person name="Thomas P.D."/>
            <person name="Tyler B.M."/>
            <person name="De Vries R.P."/>
            <person name="Kamoun S."/>
            <person name="Yandell M."/>
            <person name="Tisserat N."/>
            <person name="Buell C.R."/>
        </authorList>
    </citation>
    <scope>NUCLEOTIDE SEQUENCE</scope>
    <source>
        <strain evidence="4">DAOM:BR144</strain>
    </source>
</reference>
<dbReference type="OMA" id="MCILQVV"/>
<dbReference type="VEuPathDB" id="FungiDB:PYU1_G006015"/>
<accession>K3WM35</accession>
<dbReference type="GO" id="GO:0016604">
    <property type="term" value="C:nuclear body"/>
    <property type="evidence" value="ECO:0007669"/>
    <property type="project" value="TreeGrafter"/>
</dbReference>
<dbReference type="AlphaFoldDB" id="K3WM35"/>
<organism evidence="3 4">
    <name type="scientific">Globisporangium ultimum (strain ATCC 200006 / CBS 805.95 / DAOM BR144)</name>
    <name type="common">Pythium ultimum</name>
    <dbReference type="NCBI Taxonomy" id="431595"/>
    <lineage>
        <taxon>Eukaryota</taxon>
        <taxon>Sar</taxon>
        <taxon>Stramenopiles</taxon>
        <taxon>Oomycota</taxon>
        <taxon>Peronosporomycetes</taxon>
        <taxon>Pythiales</taxon>
        <taxon>Pythiaceae</taxon>
        <taxon>Globisporangium</taxon>
    </lineage>
</organism>
<feature type="region of interest" description="Disordered" evidence="1">
    <location>
        <begin position="244"/>
        <end position="271"/>
    </location>
</feature>
<dbReference type="GO" id="GO:0031422">
    <property type="term" value="C:RecQ family helicase-topoisomerase III complex"/>
    <property type="evidence" value="ECO:0007669"/>
    <property type="project" value="TreeGrafter"/>
</dbReference>
<dbReference type="PANTHER" id="PTHR14790:SF15">
    <property type="entry name" value="RECQ-MEDIATED GENOME INSTABILITY PROTEIN 1"/>
    <property type="match status" value="1"/>
</dbReference>
<dbReference type="InParanoid" id="K3WM35"/>
<proteinExistence type="predicted"/>
<dbReference type="GO" id="GO:0000712">
    <property type="term" value="P:resolution of meiotic recombination intermediates"/>
    <property type="evidence" value="ECO:0007669"/>
    <property type="project" value="TreeGrafter"/>
</dbReference>
<sequence length="550" mass="59689">MMSPARALPYEGIDANWEEQQFQRFRQQARANASPEAYAEFLFGRLLEEDLHLSCRPMLPLNVGELHGVTIQGMCILQVVDIVNIGANFEHRKEDARGPTRTLKICFTDGHQLVLVQDVDIRYGLLMLGPQNCRLLGVSGNELLEQKAGKVASRASESASVANAGAYSAALVTAQFTAATASAPSTPRKLLAANPQSMVQSPPGRHPVIPVPTQPYHLSMASVAAVVTVSNPDNASYVSSSVQTLAEHNNQHSGPAPGSVQLQRQQRNGSAAAIIPPPVFVDMISDEDCDSDMTDPMVEHLFYSPNTPRVPAGPRSQATKSRKRPREAATSVIPVIEPSTARANQETRAGASEAHTGVNRNDPPSSDDVVIINKEDDGGGGEPEEAFGFSLLGSTSLPAADTRQFDLSSPFQYFSARSKHLSATDNLVLDEVLHIRACIKSVAGFQFNTGSYLLKVIIEDCAETKEVSVDSKFVERLMGVPCVEFMRAMQATPAVAHRWAAQMQFALMTLEGIMEFRMNPNGTFTLLNCRDFDQQDTKALLQRVRASMAG</sequence>
<dbReference type="HOGENOM" id="CLU_046068_0_0_1"/>
<reference evidence="4" key="2">
    <citation type="submission" date="2010-04" db="EMBL/GenBank/DDBJ databases">
        <authorList>
            <person name="Buell R."/>
            <person name="Hamilton J."/>
            <person name="Hostetler J."/>
        </authorList>
    </citation>
    <scope>NUCLEOTIDE SEQUENCE [LARGE SCALE GENOMIC DNA]</scope>
    <source>
        <strain evidence="4">DAOM:BR144</strain>
    </source>
</reference>
<dbReference type="Proteomes" id="UP000019132">
    <property type="component" value="Unassembled WGS sequence"/>
</dbReference>
<dbReference type="EnsemblProtists" id="PYU1_T006027">
    <property type="protein sequence ID" value="PYU1_T006027"/>
    <property type="gene ID" value="PYU1_G006015"/>
</dbReference>
<feature type="region of interest" description="Disordered" evidence="1">
    <location>
        <begin position="302"/>
        <end position="369"/>
    </location>
</feature>
<dbReference type="eggNOG" id="ENOG502QPJ3">
    <property type="taxonomic scope" value="Eukaryota"/>
</dbReference>
<feature type="domain" description="RecQ-mediated genome instability protein 1 C-terminal OB-fold" evidence="2">
    <location>
        <begin position="408"/>
        <end position="544"/>
    </location>
</feature>
<keyword evidence="4" id="KW-1185">Reference proteome</keyword>
<dbReference type="GO" id="GO:0000724">
    <property type="term" value="P:double-strand break repair via homologous recombination"/>
    <property type="evidence" value="ECO:0007669"/>
    <property type="project" value="TreeGrafter"/>
</dbReference>